<gene>
    <name evidence="2" type="ORF">GCM10018785_22460</name>
</gene>
<keyword evidence="3" id="KW-1185">Reference proteome</keyword>
<reference evidence="2" key="2">
    <citation type="submission" date="2020-09" db="EMBL/GenBank/DDBJ databases">
        <authorList>
            <person name="Sun Q."/>
            <person name="Ohkuma M."/>
        </authorList>
    </citation>
    <scope>NUCLEOTIDE SEQUENCE</scope>
    <source>
        <strain evidence="2">JCM 4784</strain>
    </source>
</reference>
<accession>A0A918ZHV7</accession>
<dbReference type="RefSeq" id="WP_190135734.1">
    <property type="nucleotide sequence ID" value="NZ_BNBT01000024.1"/>
</dbReference>
<feature type="compositionally biased region" description="Basic and acidic residues" evidence="1">
    <location>
        <begin position="38"/>
        <end position="59"/>
    </location>
</feature>
<reference evidence="2" key="1">
    <citation type="journal article" date="2014" name="Int. J. Syst. Evol. Microbiol.">
        <title>Complete genome sequence of Corynebacterium casei LMG S-19264T (=DSM 44701T), isolated from a smear-ripened cheese.</title>
        <authorList>
            <consortium name="US DOE Joint Genome Institute (JGI-PGF)"/>
            <person name="Walter F."/>
            <person name="Albersmeier A."/>
            <person name="Kalinowski J."/>
            <person name="Ruckert C."/>
        </authorList>
    </citation>
    <scope>NUCLEOTIDE SEQUENCE</scope>
    <source>
        <strain evidence="2">JCM 4784</strain>
    </source>
</reference>
<dbReference type="AlphaFoldDB" id="A0A918ZHV7"/>
<feature type="region of interest" description="Disordered" evidence="1">
    <location>
        <begin position="1"/>
        <end position="59"/>
    </location>
</feature>
<dbReference type="Proteomes" id="UP000608024">
    <property type="component" value="Unassembled WGS sequence"/>
</dbReference>
<feature type="compositionally biased region" description="Acidic residues" evidence="1">
    <location>
        <begin position="17"/>
        <end position="28"/>
    </location>
</feature>
<comment type="caution">
    <text evidence="2">The sequence shown here is derived from an EMBL/GenBank/DDBJ whole genome shotgun (WGS) entry which is preliminary data.</text>
</comment>
<evidence type="ECO:0000313" key="2">
    <source>
        <dbReference type="EMBL" id="GHE52396.1"/>
    </source>
</evidence>
<evidence type="ECO:0000256" key="1">
    <source>
        <dbReference type="SAM" id="MobiDB-lite"/>
    </source>
</evidence>
<proteinExistence type="predicted"/>
<evidence type="ECO:0000313" key="3">
    <source>
        <dbReference type="Proteomes" id="UP000608024"/>
    </source>
</evidence>
<organism evidence="2 3">
    <name type="scientific">Streptomyces longispororuber</name>
    <dbReference type="NCBI Taxonomy" id="68230"/>
    <lineage>
        <taxon>Bacteria</taxon>
        <taxon>Bacillati</taxon>
        <taxon>Actinomycetota</taxon>
        <taxon>Actinomycetes</taxon>
        <taxon>Kitasatosporales</taxon>
        <taxon>Streptomycetaceae</taxon>
        <taxon>Streptomyces</taxon>
    </lineage>
</organism>
<name>A0A918ZHV7_9ACTN</name>
<sequence>MTVPEENRPKTGTTDDTVFDTDATDTADESTAGGTGRTVREAMEEAGVRPEDFEEQERK</sequence>
<dbReference type="EMBL" id="BNBT01000024">
    <property type="protein sequence ID" value="GHE52396.1"/>
    <property type="molecule type" value="Genomic_DNA"/>
</dbReference>
<protein>
    <submittedName>
        <fullName evidence="2">Uncharacterized protein</fullName>
    </submittedName>
</protein>